<dbReference type="PROSITE" id="PS50857">
    <property type="entry name" value="COX2_CUA"/>
    <property type="match status" value="1"/>
</dbReference>
<proteinExistence type="predicted"/>
<evidence type="ECO:0000256" key="4">
    <source>
        <dbReference type="SAM" id="Phobius"/>
    </source>
</evidence>
<dbReference type="GO" id="GO:0005507">
    <property type="term" value="F:copper ion binding"/>
    <property type="evidence" value="ECO:0007669"/>
    <property type="project" value="InterPro"/>
</dbReference>
<dbReference type="Gene3D" id="2.60.40.420">
    <property type="entry name" value="Cupredoxins - blue copper proteins"/>
    <property type="match status" value="1"/>
</dbReference>
<dbReference type="CDD" id="cd13913">
    <property type="entry name" value="ba3_CcO_II_C"/>
    <property type="match status" value="1"/>
</dbReference>
<evidence type="ECO:0000313" key="7">
    <source>
        <dbReference type="Proteomes" id="UP000183649"/>
    </source>
</evidence>
<keyword evidence="4" id="KW-0812">Transmembrane</keyword>
<dbReference type="AlphaFoldDB" id="A0A0K6I7A3"/>
<keyword evidence="7" id="KW-1185">Reference proteome</keyword>
<dbReference type="PROSITE" id="PS00078">
    <property type="entry name" value="COX2"/>
    <property type="match status" value="1"/>
</dbReference>
<reference evidence="7" key="1">
    <citation type="submission" date="2015-08" db="EMBL/GenBank/DDBJ databases">
        <authorList>
            <person name="Varghese N."/>
        </authorList>
    </citation>
    <scope>NUCLEOTIDE SEQUENCE [LARGE SCALE GENOMIC DNA]</scope>
    <source>
        <strain evidence="7">DSM 18181</strain>
    </source>
</reference>
<organism evidence="6 7">
    <name type="scientific">Thiomonas bhubaneswarensis</name>
    <dbReference type="NCBI Taxonomy" id="339866"/>
    <lineage>
        <taxon>Bacteria</taxon>
        <taxon>Pseudomonadati</taxon>
        <taxon>Pseudomonadota</taxon>
        <taxon>Betaproteobacteria</taxon>
        <taxon>Burkholderiales</taxon>
        <taxon>Thiomonas</taxon>
    </lineage>
</organism>
<dbReference type="OrthoDB" id="9773456at2"/>
<dbReference type="InterPro" id="IPR008972">
    <property type="entry name" value="Cupredoxin"/>
</dbReference>
<dbReference type="SUPFAM" id="SSF49503">
    <property type="entry name" value="Cupredoxins"/>
    <property type="match status" value="1"/>
</dbReference>
<dbReference type="GO" id="GO:0004129">
    <property type="term" value="F:cytochrome-c oxidase activity"/>
    <property type="evidence" value="ECO:0007669"/>
    <property type="project" value="InterPro"/>
</dbReference>
<evidence type="ECO:0000256" key="3">
    <source>
        <dbReference type="ARBA" id="ARBA00023008"/>
    </source>
</evidence>
<keyword evidence="4" id="KW-1133">Transmembrane helix</keyword>
<evidence type="ECO:0000259" key="5">
    <source>
        <dbReference type="PROSITE" id="PS50857"/>
    </source>
</evidence>
<feature type="transmembrane region" description="Helical" evidence="4">
    <location>
        <begin position="23"/>
        <end position="44"/>
    </location>
</feature>
<dbReference type="GO" id="GO:0016020">
    <property type="term" value="C:membrane"/>
    <property type="evidence" value="ECO:0007669"/>
    <property type="project" value="InterPro"/>
</dbReference>
<keyword evidence="3" id="KW-0186">Copper</keyword>
<sequence length="178" mass="19351">MTTSTPDAFEDQFHHVADRHERAWIFIALALIAVLFIVAVWFVVHDYGLVAKTTEFYSNPNSPAQLAEFQGSGVKQTGPNSYDVYEIGRAWSWTPGTATPLKLPVGAHVTFYVTSGDVLHGFEVQGTSINLTAIPGVVGHVSYTFDKPGTYRIICNEYCGAGHQAMIGTIVITGAKQS</sequence>
<dbReference type="PANTHER" id="PTHR42838:SF2">
    <property type="entry name" value="NITROUS-OXIDE REDUCTASE"/>
    <property type="match status" value="1"/>
</dbReference>
<dbReference type="InterPro" id="IPR051403">
    <property type="entry name" value="NosZ/Cyto_c_oxidase_sub2"/>
</dbReference>
<dbReference type="GO" id="GO:0042597">
    <property type="term" value="C:periplasmic space"/>
    <property type="evidence" value="ECO:0007669"/>
    <property type="project" value="UniProtKB-SubCell"/>
</dbReference>
<keyword evidence="2" id="KW-0479">Metal-binding</keyword>
<dbReference type="InterPro" id="IPR002429">
    <property type="entry name" value="CcO_II-like_C"/>
</dbReference>
<accession>A0A0K6I7A3</accession>
<dbReference type="InterPro" id="IPR001505">
    <property type="entry name" value="Copper_CuA"/>
</dbReference>
<dbReference type="STRING" id="339866.GCA_001418255_02340"/>
<keyword evidence="4" id="KW-0472">Membrane</keyword>
<protein>
    <submittedName>
        <fullName evidence="6">Cytochrome C oxidase subunit II, periplasmic domain</fullName>
    </submittedName>
</protein>
<dbReference type="EMBL" id="CYHF01000008">
    <property type="protein sequence ID" value="CUA98976.1"/>
    <property type="molecule type" value="Genomic_DNA"/>
</dbReference>
<evidence type="ECO:0000256" key="2">
    <source>
        <dbReference type="ARBA" id="ARBA00022723"/>
    </source>
</evidence>
<gene>
    <name evidence="6" type="ORF">Ga0061069_108112</name>
</gene>
<comment type="subcellular location">
    <subcellularLocation>
        <location evidence="1">Periplasm</location>
    </subcellularLocation>
</comment>
<name>A0A0K6I7A3_9BURK</name>
<dbReference type="Pfam" id="PF00116">
    <property type="entry name" value="COX2"/>
    <property type="match status" value="1"/>
</dbReference>
<dbReference type="Proteomes" id="UP000183649">
    <property type="component" value="Unassembled WGS sequence"/>
</dbReference>
<dbReference type="RefSeq" id="WP_055451196.1">
    <property type="nucleotide sequence ID" value="NZ_CYHF01000008.1"/>
</dbReference>
<dbReference type="PANTHER" id="PTHR42838">
    <property type="entry name" value="CYTOCHROME C OXIDASE SUBUNIT II"/>
    <property type="match status" value="1"/>
</dbReference>
<dbReference type="InterPro" id="IPR034214">
    <property type="entry name" value="Ba3_CcO_II_C"/>
</dbReference>
<feature type="domain" description="Cytochrome oxidase subunit II copper A binding" evidence="5">
    <location>
        <begin position="79"/>
        <end position="178"/>
    </location>
</feature>
<evidence type="ECO:0000313" key="6">
    <source>
        <dbReference type="EMBL" id="CUA98976.1"/>
    </source>
</evidence>
<evidence type="ECO:0000256" key="1">
    <source>
        <dbReference type="ARBA" id="ARBA00004418"/>
    </source>
</evidence>